<accession>A0A367GJV0</accession>
<dbReference type="AlphaFoldDB" id="A0A367GJV0"/>
<organism evidence="3 4">
    <name type="scientific">Mucilaginibacter hurinus</name>
    <dbReference type="NCBI Taxonomy" id="2201324"/>
    <lineage>
        <taxon>Bacteria</taxon>
        <taxon>Pseudomonadati</taxon>
        <taxon>Bacteroidota</taxon>
        <taxon>Sphingobacteriia</taxon>
        <taxon>Sphingobacteriales</taxon>
        <taxon>Sphingobacteriaceae</taxon>
        <taxon>Mucilaginibacter</taxon>
    </lineage>
</organism>
<sequence>MVNADSPNKPAKKWPYILLAILLVLGGSGYYLYNKYIADEGWKPLLQAQLKELVLESTDSLYRIEYSDFDVDITSGDATLSDFKLIPDTLVYNKMVALKKAPDNLFTLSVKKLGLKNLEAKKAYQDKILNADLVFIEAPELTIVNKRYAYNDTVKVGKPKTPYEIIKKTFKKLRVDSVALNNISLTYINKNGSSIRKSSLKDLHISVSDIFVDSLSAQDSSRFYYTKGIEVTVNNYEINTPDNLYEARVKKIFFSTVNRQIKLDNISFLPRYNKSEFYKKRGTPGDIFSLKFKDIDIKDINLQLFLREQKLYAGAIDLNKADVEIYNNNAYKGVKTNKIGKDPHQALQKLALDMKLTRLNIKNTDIIYKEADAKTGFTGVTSFKHTNGYILNMTNDAPAKKLNKFMTAHINTRFMDAANLNVNFKFDLTSKTGAFNYNGTLGKFDGRVLDKLVKPLALVHVESADVKKLLFNVNASNYQGKGQLQFYYNNLKIHLLKKEEGKKQLQKQGFVSTLANTFFIDHDNPDKKGNFRPGPINLARDPKTSFFSFLYKALLDGLKPSVGFDEKTENEVTKTVEDVSNIIKKIENIKLFKKATPEEKAAKEKAKALKKAKKEAQEAAEKKAKEEKEALEQKQKEAEKTRENSETEGN</sequence>
<evidence type="ECO:0008006" key="5">
    <source>
        <dbReference type="Google" id="ProtNLM"/>
    </source>
</evidence>
<feature type="region of interest" description="Disordered" evidence="1">
    <location>
        <begin position="597"/>
        <end position="650"/>
    </location>
</feature>
<dbReference type="RefSeq" id="WP_114006309.1">
    <property type="nucleotide sequence ID" value="NZ_QGDC01000010.1"/>
</dbReference>
<evidence type="ECO:0000313" key="4">
    <source>
        <dbReference type="Proteomes" id="UP000253209"/>
    </source>
</evidence>
<reference evidence="3 4" key="1">
    <citation type="submission" date="2018-05" db="EMBL/GenBank/DDBJ databases">
        <title>Mucilaginibacter hurinus sp. nov., isolated from briquette warehouse soil.</title>
        <authorList>
            <person name="Choi L."/>
        </authorList>
    </citation>
    <scope>NUCLEOTIDE SEQUENCE [LARGE SCALE GENOMIC DNA]</scope>
    <source>
        <strain evidence="3 4">ZR32</strain>
    </source>
</reference>
<keyword evidence="2" id="KW-0812">Transmembrane</keyword>
<comment type="caution">
    <text evidence="3">The sequence shown here is derived from an EMBL/GenBank/DDBJ whole genome shotgun (WGS) entry which is preliminary data.</text>
</comment>
<dbReference type="EMBL" id="QGDC01000010">
    <property type="protein sequence ID" value="RCH53739.1"/>
    <property type="molecule type" value="Genomic_DNA"/>
</dbReference>
<keyword evidence="2" id="KW-1133">Transmembrane helix</keyword>
<dbReference type="Proteomes" id="UP000253209">
    <property type="component" value="Unassembled WGS sequence"/>
</dbReference>
<name>A0A367GJV0_9SPHI</name>
<evidence type="ECO:0000256" key="1">
    <source>
        <dbReference type="SAM" id="MobiDB-lite"/>
    </source>
</evidence>
<proteinExistence type="predicted"/>
<feature type="compositionally biased region" description="Basic and acidic residues" evidence="1">
    <location>
        <begin position="614"/>
        <end position="650"/>
    </location>
</feature>
<feature type="transmembrane region" description="Helical" evidence="2">
    <location>
        <begin position="14"/>
        <end position="33"/>
    </location>
</feature>
<evidence type="ECO:0000313" key="3">
    <source>
        <dbReference type="EMBL" id="RCH53739.1"/>
    </source>
</evidence>
<dbReference type="OrthoDB" id="814802at2"/>
<feature type="compositionally biased region" description="Basic and acidic residues" evidence="1">
    <location>
        <begin position="597"/>
        <end position="607"/>
    </location>
</feature>
<evidence type="ECO:0000256" key="2">
    <source>
        <dbReference type="SAM" id="Phobius"/>
    </source>
</evidence>
<gene>
    <name evidence="3" type="ORF">DJ568_15990</name>
</gene>
<protein>
    <recommendedName>
        <fullName evidence="5">DUF748 domain-containing protein</fullName>
    </recommendedName>
</protein>
<keyword evidence="2" id="KW-0472">Membrane</keyword>
<keyword evidence="4" id="KW-1185">Reference proteome</keyword>